<evidence type="ECO:0000256" key="1">
    <source>
        <dbReference type="ARBA" id="ARBA00001971"/>
    </source>
</evidence>
<evidence type="ECO:0000256" key="4">
    <source>
        <dbReference type="ARBA" id="ARBA00004406"/>
    </source>
</evidence>
<proteinExistence type="inferred from homology"/>
<comment type="caution">
    <text evidence="16">The sequence shown here is derived from an EMBL/GenBank/DDBJ whole genome shotgun (WGS) entry which is preliminary data.</text>
</comment>
<evidence type="ECO:0000256" key="13">
    <source>
        <dbReference type="ARBA" id="ARBA00023136"/>
    </source>
</evidence>
<dbReference type="Proteomes" id="UP001558652">
    <property type="component" value="Unassembled WGS sequence"/>
</dbReference>
<dbReference type="FunFam" id="1.10.630.10:FF:000238">
    <property type="entry name" value="Cytochrome P450 2A6"/>
    <property type="match status" value="1"/>
</dbReference>
<feature type="binding site" description="axial binding residue" evidence="14">
    <location>
        <position position="385"/>
    </location>
    <ligand>
        <name>heme</name>
        <dbReference type="ChEBI" id="CHEBI:30413"/>
    </ligand>
    <ligandPart>
        <name>Fe</name>
        <dbReference type="ChEBI" id="CHEBI:18248"/>
    </ligandPart>
</feature>
<reference evidence="16 17" key="1">
    <citation type="submission" date="2024-07" db="EMBL/GenBank/DDBJ databases">
        <title>Chromosome-level genome assembly of the water stick insect Ranatra chinensis (Heteroptera: Nepidae).</title>
        <authorList>
            <person name="Liu X."/>
        </authorList>
    </citation>
    <scope>NUCLEOTIDE SEQUENCE [LARGE SCALE GENOMIC DNA]</scope>
    <source>
        <strain evidence="16">Cailab_2021Rc</strain>
        <tissue evidence="16">Muscle</tissue>
    </source>
</reference>
<evidence type="ECO:0000313" key="16">
    <source>
        <dbReference type="EMBL" id="KAL1130993.1"/>
    </source>
</evidence>
<dbReference type="GO" id="GO:0046872">
    <property type="term" value="F:metal ion binding"/>
    <property type="evidence" value="ECO:0007669"/>
    <property type="project" value="UniProtKB-KW"/>
</dbReference>
<evidence type="ECO:0000256" key="2">
    <source>
        <dbReference type="ARBA" id="ARBA00003690"/>
    </source>
</evidence>
<dbReference type="PRINTS" id="PR00463">
    <property type="entry name" value="EP450I"/>
</dbReference>
<evidence type="ECO:0000313" key="17">
    <source>
        <dbReference type="Proteomes" id="UP001558652"/>
    </source>
</evidence>
<dbReference type="CDD" id="cd20651">
    <property type="entry name" value="CYP15A1-like"/>
    <property type="match status" value="1"/>
</dbReference>
<keyword evidence="7 14" id="KW-0479">Metal-binding</keyword>
<keyword evidence="17" id="KW-1185">Reference proteome</keyword>
<evidence type="ECO:0000256" key="9">
    <source>
        <dbReference type="ARBA" id="ARBA00022848"/>
    </source>
</evidence>
<dbReference type="Pfam" id="PF00067">
    <property type="entry name" value="p450"/>
    <property type="match status" value="1"/>
</dbReference>
<keyword evidence="8" id="KW-0256">Endoplasmic reticulum</keyword>
<evidence type="ECO:0000256" key="5">
    <source>
        <dbReference type="ARBA" id="ARBA00010617"/>
    </source>
</evidence>
<evidence type="ECO:0000256" key="10">
    <source>
        <dbReference type="ARBA" id="ARBA00023002"/>
    </source>
</evidence>
<gene>
    <name evidence="16" type="ORF">AAG570_012234</name>
</gene>
<name>A0ABD0Z0G7_9HEMI</name>
<dbReference type="PRINTS" id="PR00385">
    <property type="entry name" value="P450"/>
</dbReference>
<comment type="subcellular location">
    <subcellularLocation>
        <location evidence="4">Endoplasmic reticulum membrane</location>
        <topology evidence="4">Peripheral membrane protein</topology>
    </subcellularLocation>
    <subcellularLocation>
        <location evidence="3">Microsome membrane</location>
        <topology evidence="3">Peripheral membrane protein</topology>
    </subcellularLocation>
</comment>
<keyword evidence="12 15" id="KW-0503">Monooxygenase</keyword>
<dbReference type="EMBL" id="JBFDAA010000007">
    <property type="protein sequence ID" value="KAL1130993.1"/>
    <property type="molecule type" value="Genomic_DNA"/>
</dbReference>
<dbReference type="GO" id="GO:0004497">
    <property type="term" value="F:monooxygenase activity"/>
    <property type="evidence" value="ECO:0007669"/>
    <property type="project" value="UniProtKB-KW"/>
</dbReference>
<accession>A0ABD0Z0G7</accession>
<comment type="function">
    <text evidence="2">May be involved in the metabolism of insect hormones and in the breakdown of synthetic insecticides.</text>
</comment>
<evidence type="ECO:0000256" key="8">
    <source>
        <dbReference type="ARBA" id="ARBA00022824"/>
    </source>
</evidence>
<evidence type="ECO:0000256" key="12">
    <source>
        <dbReference type="ARBA" id="ARBA00023033"/>
    </source>
</evidence>
<keyword evidence="6 14" id="KW-0349">Heme</keyword>
<dbReference type="PANTHER" id="PTHR24300">
    <property type="entry name" value="CYTOCHROME P450 508A4-RELATED"/>
    <property type="match status" value="1"/>
</dbReference>
<dbReference type="InterPro" id="IPR017972">
    <property type="entry name" value="Cyt_P450_CS"/>
</dbReference>
<evidence type="ECO:0000256" key="6">
    <source>
        <dbReference type="ARBA" id="ARBA00022617"/>
    </source>
</evidence>
<keyword evidence="9" id="KW-0492">Microsome</keyword>
<dbReference type="InterPro" id="IPR001128">
    <property type="entry name" value="Cyt_P450"/>
</dbReference>
<comment type="similarity">
    <text evidence="5 15">Belongs to the cytochrome P450 family.</text>
</comment>
<keyword evidence="10 15" id="KW-0560">Oxidoreductase</keyword>
<comment type="cofactor">
    <cofactor evidence="1 14">
        <name>heme</name>
        <dbReference type="ChEBI" id="CHEBI:30413"/>
    </cofactor>
</comment>
<dbReference type="InterPro" id="IPR002401">
    <property type="entry name" value="Cyt_P450_E_grp-I"/>
</dbReference>
<dbReference type="InterPro" id="IPR050182">
    <property type="entry name" value="Cytochrome_P450_fam2"/>
</dbReference>
<evidence type="ECO:0000256" key="3">
    <source>
        <dbReference type="ARBA" id="ARBA00004174"/>
    </source>
</evidence>
<keyword evidence="11 14" id="KW-0408">Iron</keyword>
<protein>
    <recommendedName>
        <fullName evidence="18">Cytochrome P450</fullName>
    </recommendedName>
</protein>
<evidence type="ECO:0000256" key="15">
    <source>
        <dbReference type="RuleBase" id="RU000461"/>
    </source>
</evidence>
<sequence>MHHALYELAKRYKTRILGLTLGREYYIVVFKREYVKEVLVRPEFQARPDNFFIRLRSLGSRKGITMTDGYHWQVQRQFLVRHLRNLGFGKTGMEALIHNALKDLIDKLGDGGPEINISQHLPKCVLNVLWKIAGGSTFSDDDEQLDKFLYQMGRRSKAFDIAGGLLTQFPWLRYIAPEISGYNLINNVNKHLSALIKKTIEEHKLTYDKNKTRDYIDVFLHQMSMENHDTTFTEEQLTIVCFDLFIAGSQTTSNTLDFALLQMILHPEIQREVQKDIDKNLVAGELPKMSDRSRMHYVEAVLAEVFRLYSVAPTIGPRRVLKDTSIGGFFIPKGTTVLIHIDSVHKDPDEWDDSLQFKPERFLDENRNFLSTEQLFTFGYGIRRCPGEVLAKNFLFIFFTGLLQHFHMSIVENAERPSDVPIPGISISPRPYLLQLKRRHPQSIVNNNQDLIME</sequence>
<dbReference type="Gene3D" id="1.10.630.10">
    <property type="entry name" value="Cytochrome P450"/>
    <property type="match status" value="1"/>
</dbReference>
<dbReference type="InterPro" id="IPR036396">
    <property type="entry name" value="Cyt_P450_sf"/>
</dbReference>
<evidence type="ECO:0000256" key="7">
    <source>
        <dbReference type="ARBA" id="ARBA00022723"/>
    </source>
</evidence>
<evidence type="ECO:0000256" key="11">
    <source>
        <dbReference type="ARBA" id="ARBA00023004"/>
    </source>
</evidence>
<organism evidence="16 17">
    <name type="scientific">Ranatra chinensis</name>
    <dbReference type="NCBI Taxonomy" id="642074"/>
    <lineage>
        <taxon>Eukaryota</taxon>
        <taxon>Metazoa</taxon>
        <taxon>Ecdysozoa</taxon>
        <taxon>Arthropoda</taxon>
        <taxon>Hexapoda</taxon>
        <taxon>Insecta</taxon>
        <taxon>Pterygota</taxon>
        <taxon>Neoptera</taxon>
        <taxon>Paraneoptera</taxon>
        <taxon>Hemiptera</taxon>
        <taxon>Heteroptera</taxon>
        <taxon>Panheteroptera</taxon>
        <taxon>Nepomorpha</taxon>
        <taxon>Nepidae</taxon>
        <taxon>Ranatrinae</taxon>
        <taxon>Ranatra</taxon>
    </lineage>
</organism>
<keyword evidence="13" id="KW-0472">Membrane</keyword>
<dbReference type="AlphaFoldDB" id="A0ABD0Z0G7"/>
<dbReference type="PANTHER" id="PTHR24300:SF376">
    <property type="entry name" value="CYTOCHROME P450 15A1"/>
    <property type="match status" value="1"/>
</dbReference>
<dbReference type="GO" id="GO:0005789">
    <property type="term" value="C:endoplasmic reticulum membrane"/>
    <property type="evidence" value="ECO:0007669"/>
    <property type="project" value="UniProtKB-SubCell"/>
</dbReference>
<evidence type="ECO:0000256" key="14">
    <source>
        <dbReference type="PIRSR" id="PIRSR602401-1"/>
    </source>
</evidence>
<dbReference type="PROSITE" id="PS00086">
    <property type="entry name" value="CYTOCHROME_P450"/>
    <property type="match status" value="1"/>
</dbReference>
<evidence type="ECO:0008006" key="18">
    <source>
        <dbReference type="Google" id="ProtNLM"/>
    </source>
</evidence>
<dbReference type="SUPFAM" id="SSF48264">
    <property type="entry name" value="Cytochrome P450"/>
    <property type="match status" value="1"/>
</dbReference>